<dbReference type="SUPFAM" id="SSF50475">
    <property type="entry name" value="FMN-binding split barrel"/>
    <property type="match status" value="1"/>
</dbReference>
<dbReference type="PANTHER" id="PTHR34071">
    <property type="entry name" value="5-NITROIMIDAZOLE ANTIBIOTICS RESISTANCE PROTEIN, NIMA-FAMILY-RELATED PROTEIN-RELATED"/>
    <property type="match status" value="1"/>
</dbReference>
<dbReference type="InterPro" id="IPR024747">
    <property type="entry name" value="Pyridox_Oxase-rel"/>
</dbReference>
<dbReference type="OrthoDB" id="9794935at2"/>
<proteinExistence type="predicted"/>
<dbReference type="Pfam" id="PF12900">
    <property type="entry name" value="Pyridox_ox_2"/>
    <property type="match status" value="1"/>
</dbReference>
<dbReference type="KEGG" id="ppsc:EHS13_08395"/>
<dbReference type="RefSeq" id="WP_155699904.1">
    <property type="nucleotide sequence ID" value="NZ_CP034235.1"/>
</dbReference>
<dbReference type="Proteomes" id="UP000426246">
    <property type="component" value="Chromosome"/>
</dbReference>
<sequence>MRRKEFAIEENKASEIKAFFAEMTFGFLGTISPDGWPHVTPLNFVYYEDFIYFHGSRIGQKMIDLKHAADKVTFSVAKEYAIIPSYFSDPKMACPATAFFKSVYIKGAASIVVDLAEKAAALAAFMEKLQPEGGYDPITIEDPDYVSQLKAVSVVRIDTQEMNAKFKFGQNWKEARIEQTADLLQARNHDLDEATIALMKQFCPHHKDSVHPTENKVL</sequence>
<reference evidence="2" key="1">
    <citation type="submission" date="2018-11" db="EMBL/GenBank/DDBJ databases">
        <title>Complete genome sequence of Paenibacillus sp. ML311-T8.</title>
        <authorList>
            <person name="Nam Y.-D."/>
            <person name="Kang J."/>
            <person name="Chung W.-H."/>
            <person name="Park Y.S."/>
        </authorList>
    </citation>
    <scope>NUCLEOTIDE SEQUENCE [LARGE SCALE GENOMIC DNA]</scope>
    <source>
        <strain evidence="2">ML311-T8</strain>
    </source>
</reference>
<dbReference type="InterPro" id="IPR012349">
    <property type="entry name" value="Split_barrel_FMN-bd"/>
</dbReference>
<dbReference type="EMBL" id="CP034235">
    <property type="protein sequence ID" value="QGQ94895.1"/>
    <property type="molecule type" value="Genomic_DNA"/>
</dbReference>
<accession>A0A6B8RH22</accession>
<protein>
    <submittedName>
        <fullName evidence="1">Flavin-nucleotide-binding protein</fullName>
    </submittedName>
</protein>
<dbReference type="Gene3D" id="2.30.110.10">
    <property type="entry name" value="Electron Transport, Fmn-binding Protein, Chain A"/>
    <property type="match status" value="1"/>
</dbReference>
<dbReference type="AlphaFoldDB" id="A0A6B8RH22"/>
<dbReference type="PANTHER" id="PTHR34071:SF2">
    <property type="entry name" value="FLAVIN-NUCLEOTIDE-BINDING PROTEIN"/>
    <property type="match status" value="1"/>
</dbReference>
<gene>
    <name evidence="1" type="ORF">EHS13_08395</name>
</gene>
<organism evidence="1 2">
    <name type="scientific">Paenibacillus psychroresistens</name>
    <dbReference type="NCBI Taxonomy" id="1778678"/>
    <lineage>
        <taxon>Bacteria</taxon>
        <taxon>Bacillati</taxon>
        <taxon>Bacillota</taxon>
        <taxon>Bacilli</taxon>
        <taxon>Bacillales</taxon>
        <taxon>Paenibacillaceae</taxon>
        <taxon>Paenibacillus</taxon>
    </lineage>
</organism>
<evidence type="ECO:0000313" key="2">
    <source>
        <dbReference type="Proteomes" id="UP000426246"/>
    </source>
</evidence>
<evidence type="ECO:0000313" key="1">
    <source>
        <dbReference type="EMBL" id="QGQ94895.1"/>
    </source>
</evidence>
<keyword evidence="2" id="KW-1185">Reference proteome</keyword>
<name>A0A6B8RH22_9BACL</name>